<sequence length="193" mass="20743">ESICVPLRPKRSVKGAPPPPETKKEVLRAFEKHVDAVSCVGASDGGKGLKSAYKACQMPHAAARHSLDEMTPLVHMSTKDMTKAQVATLRRAAVSKRPAAAFSADKKTVAYVGGDNATESEVSRGKSQLRRLGLLGRSKPGRAHTDMLAARRTLLKPGLLTVLEALAVFRECNKNALGGTPAQAFENTSWLWE</sequence>
<feature type="region of interest" description="Disordered" evidence="1">
    <location>
        <begin position="1"/>
        <end position="22"/>
    </location>
</feature>
<evidence type="ECO:0000256" key="1">
    <source>
        <dbReference type="SAM" id="MobiDB-lite"/>
    </source>
</evidence>
<gene>
    <name evidence="2" type="ORF">PGLA1383_LOCUS22703</name>
</gene>
<feature type="non-terminal residue" evidence="2">
    <location>
        <position position="1"/>
    </location>
</feature>
<protein>
    <submittedName>
        <fullName evidence="2">Uncharacterized protein</fullName>
    </submittedName>
</protein>
<reference evidence="2" key="1">
    <citation type="submission" date="2021-02" db="EMBL/GenBank/DDBJ databases">
        <authorList>
            <person name="Dougan E. K."/>
            <person name="Rhodes N."/>
            <person name="Thang M."/>
            <person name="Chan C."/>
        </authorList>
    </citation>
    <scope>NUCLEOTIDE SEQUENCE</scope>
</reference>
<accession>A0A813ET66</accession>
<comment type="caution">
    <text evidence="2">The sequence shown here is derived from an EMBL/GenBank/DDBJ whole genome shotgun (WGS) entry which is preliminary data.</text>
</comment>
<dbReference type="OrthoDB" id="426695at2759"/>
<proteinExistence type="predicted"/>
<name>A0A813ET66_POLGL</name>
<dbReference type="Proteomes" id="UP000654075">
    <property type="component" value="Unassembled WGS sequence"/>
</dbReference>
<dbReference type="AlphaFoldDB" id="A0A813ET66"/>
<evidence type="ECO:0000313" key="2">
    <source>
        <dbReference type="EMBL" id="CAE8604547.1"/>
    </source>
</evidence>
<keyword evidence="3" id="KW-1185">Reference proteome</keyword>
<dbReference type="EMBL" id="CAJNNV010016582">
    <property type="protein sequence ID" value="CAE8604547.1"/>
    <property type="molecule type" value="Genomic_DNA"/>
</dbReference>
<organism evidence="2 3">
    <name type="scientific">Polarella glacialis</name>
    <name type="common">Dinoflagellate</name>
    <dbReference type="NCBI Taxonomy" id="89957"/>
    <lineage>
        <taxon>Eukaryota</taxon>
        <taxon>Sar</taxon>
        <taxon>Alveolata</taxon>
        <taxon>Dinophyceae</taxon>
        <taxon>Suessiales</taxon>
        <taxon>Suessiaceae</taxon>
        <taxon>Polarella</taxon>
    </lineage>
</organism>
<evidence type="ECO:0000313" key="3">
    <source>
        <dbReference type="Proteomes" id="UP000654075"/>
    </source>
</evidence>